<dbReference type="HOGENOM" id="CLU_034879_2_0_1"/>
<dbReference type="GO" id="GO:0005743">
    <property type="term" value="C:mitochondrial inner membrane"/>
    <property type="evidence" value="ECO:0007669"/>
    <property type="project" value="UniProtKB-SubCell"/>
</dbReference>
<feature type="transmembrane region" description="Helical" evidence="9">
    <location>
        <begin position="252"/>
        <end position="272"/>
    </location>
</feature>
<dbReference type="OMA" id="AKRHTHF"/>
<dbReference type="InterPro" id="IPR044878">
    <property type="entry name" value="UbiA_sf"/>
</dbReference>
<sequence>MEQVARRKRNNTADGMSKASLSKQYGGDHAEGWIGHLPPAWIPYIQLCRLSPPAAFFLIYFPHLFGILHAATTHGLPAHDVLRTSLILAGGSFFYSNACHAWNDLVDAPIDKLVARTCSRPIPRGAITPAAAFLFTCTQAVAAAAFLLLLPARTALVTIPTIVTMTYYPYAKRHTHFPQLVLGFCLTWAIMVGSSALGVPEPWTDPSAVCLLLAATLWVVIFDTIYAHQDVADDRKIGVKSTAALFGSSSRLFLGVLFLSMVGLLSGCGYYGNLGLPFYCVTVGGCVLAVGGMVFLVDLKNSASCWVWFSQGFWLAGGAISGGLLLECLLQ</sequence>
<dbReference type="Proteomes" id="UP000006701">
    <property type="component" value="Unassembled WGS sequence"/>
</dbReference>
<keyword evidence="5 9" id="KW-0808">Transferase</keyword>
<feature type="compositionally biased region" description="Basic residues" evidence="10">
    <location>
        <begin position="1"/>
        <end position="10"/>
    </location>
</feature>
<dbReference type="GeneID" id="4706177"/>
<evidence type="ECO:0000256" key="3">
    <source>
        <dbReference type="ARBA" id="ARBA00004721"/>
    </source>
</evidence>
<dbReference type="PROSITE" id="PS00943">
    <property type="entry name" value="UBIA"/>
    <property type="match status" value="1"/>
</dbReference>
<keyword evidence="9" id="KW-0496">Mitochondrion</keyword>
<dbReference type="GO" id="GO:0008412">
    <property type="term" value="F:4-hydroxybenzoate polyprenyltransferase activity"/>
    <property type="evidence" value="ECO:0007669"/>
    <property type="project" value="UniProtKB-EC"/>
</dbReference>
<organism evidence="11 12">
    <name type="scientific">Aspergillus clavatus (strain ATCC 1007 / CBS 513.65 / DSM 816 / NCTC 3887 / NRRL 1 / QM 1276 / 107)</name>
    <dbReference type="NCBI Taxonomy" id="344612"/>
    <lineage>
        <taxon>Eukaryota</taxon>
        <taxon>Fungi</taxon>
        <taxon>Dikarya</taxon>
        <taxon>Ascomycota</taxon>
        <taxon>Pezizomycotina</taxon>
        <taxon>Eurotiomycetes</taxon>
        <taxon>Eurotiomycetidae</taxon>
        <taxon>Eurotiales</taxon>
        <taxon>Aspergillaceae</taxon>
        <taxon>Aspergillus</taxon>
        <taxon>Aspergillus subgen. Fumigati</taxon>
    </lineage>
</organism>
<keyword evidence="9" id="KW-0414">Isoprene biosynthesis</keyword>
<gene>
    <name evidence="11" type="ORF">ACLA_013030</name>
</gene>
<evidence type="ECO:0000256" key="8">
    <source>
        <dbReference type="ARBA" id="ARBA00023136"/>
    </source>
</evidence>
<keyword evidence="9" id="KW-0999">Mitochondrion inner membrane</keyword>
<dbReference type="InterPro" id="IPR006370">
    <property type="entry name" value="HB_polyprenyltransferase-like"/>
</dbReference>
<dbReference type="CDD" id="cd13959">
    <property type="entry name" value="PT_UbiA_COQ2"/>
    <property type="match status" value="1"/>
</dbReference>
<dbReference type="GO" id="GO:0006744">
    <property type="term" value="P:ubiquinone biosynthetic process"/>
    <property type="evidence" value="ECO:0007669"/>
    <property type="project" value="UniProtKB-UniRule"/>
</dbReference>
<dbReference type="UniPathway" id="UPA00213"/>
<evidence type="ECO:0000256" key="1">
    <source>
        <dbReference type="ARBA" id="ARBA00001946"/>
    </source>
</evidence>
<evidence type="ECO:0000256" key="9">
    <source>
        <dbReference type="HAMAP-Rule" id="MF_03189"/>
    </source>
</evidence>
<dbReference type="OrthoDB" id="18170at2759"/>
<evidence type="ECO:0000256" key="2">
    <source>
        <dbReference type="ARBA" id="ARBA00004141"/>
    </source>
</evidence>
<keyword evidence="6 9" id="KW-0812">Transmembrane</keyword>
<evidence type="ECO:0000313" key="11">
    <source>
        <dbReference type="EMBL" id="EAW12872.1"/>
    </source>
</evidence>
<dbReference type="VEuPathDB" id="FungiDB:ACLA_013030"/>
<feature type="transmembrane region" description="Helical" evidence="9">
    <location>
        <begin position="180"/>
        <end position="200"/>
    </location>
</feature>
<keyword evidence="9" id="KW-0831">Ubiquinone biosynthesis</keyword>
<comment type="pathway">
    <text evidence="9">Cofactor biosynthesis; ubiquinone biosynthesis.</text>
</comment>
<dbReference type="eggNOG" id="KOG1381">
    <property type="taxonomic scope" value="Eukaryota"/>
</dbReference>
<dbReference type="EMBL" id="DS027049">
    <property type="protein sequence ID" value="EAW12872.1"/>
    <property type="molecule type" value="Genomic_DNA"/>
</dbReference>
<dbReference type="RefSeq" id="XP_001274298.1">
    <property type="nucleotide sequence ID" value="XM_001274297.1"/>
</dbReference>
<keyword evidence="7 9" id="KW-1133">Transmembrane helix</keyword>
<comment type="similarity">
    <text evidence="4 9">Belongs to the UbiA prenyltransferase family.</text>
</comment>
<dbReference type="GO" id="GO:0016114">
    <property type="term" value="P:terpenoid biosynthetic process"/>
    <property type="evidence" value="ECO:0007669"/>
    <property type="project" value="UniProtKB-UniPathway"/>
</dbReference>
<protein>
    <recommendedName>
        <fullName evidence="9">4-hydroxybenzoate polyprenyltransferase, mitochondrial</fullName>
        <shortName evidence="9">4-HB polyprenyltransferase</shortName>
        <ecNumber evidence="9">2.5.1.39</ecNumber>
    </recommendedName>
    <alternativeName>
        <fullName evidence="9">Para-hydroxybenzoate--polyprenyltransferase</fullName>
        <shortName evidence="9">PHB:PPT</shortName>
        <shortName evidence="9">PHB:polyprenyltransferase</shortName>
    </alternativeName>
</protein>
<comment type="cofactor">
    <cofactor evidence="1 9">
        <name>Mg(2+)</name>
        <dbReference type="ChEBI" id="CHEBI:18420"/>
    </cofactor>
</comment>
<reference evidence="11 12" key="1">
    <citation type="journal article" date="2008" name="PLoS Genet.">
        <title>Genomic islands in the pathogenic filamentous fungus Aspergillus fumigatus.</title>
        <authorList>
            <person name="Fedorova N.D."/>
            <person name="Khaldi N."/>
            <person name="Joardar V.S."/>
            <person name="Maiti R."/>
            <person name="Amedeo P."/>
            <person name="Anderson M.J."/>
            <person name="Crabtree J."/>
            <person name="Silva J.C."/>
            <person name="Badger J.H."/>
            <person name="Albarraq A."/>
            <person name="Angiuoli S."/>
            <person name="Bussey H."/>
            <person name="Bowyer P."/>
            <person name="Cotty P.J."/>
            <person name="Dyer P.S."/>
            <person name="Egan A."/>
            <person name="Galens K."/>
            <person name="Fraser-Liggett C.M."/>
            <person name="Haas B.J."/>
            <person name="Inman J.M."/>
            <person name="Kent R."/>
            <person name="Lemieux S."/>
            <person name="Malavazi I."/>
            <person name="Orvis J."/>
            <person name="Roemer T."/>
            <person name="Ronning C.M."/>
            <person name="Sundaram J.P."/>
            <person name="Sutton G."/>
            <person name="Turner G."/>
            <person name="Venter J.C."/>
            <person name="White O.R."/>
            <person name="Whitty B.R."/>
            <person name="Youngman P."/>
            <person name="Wolfe K.H."/>
            <person name="Goldman G.H."/>
            <person name="Wortman J.R."/>
            <person name="Jiang B."/>
            <person name="Denning D.W."/>
            <person name="Nierman W.C."/>
        </authorList>
    </citation>
    <scope>NUCLEOTIDE SEQUENCE [LARGE SCALE GENOMIC DNA]</scope>
    <source>
        <strain evidence="12">ATCC 1007 / CBS 513.65 / DSM 816 / NCTC 3887 / NRRL 1</strain>
    </source>
</reference>
<evidence type="ECO:0000256" key="4">
    <source>
        <dbReference type="ARBA" id="ARBA00005985"/>
    </source>
</evidence>
<feature type="transmembrane region" description="Helical" evidence="9">
    <location>
        <begin position="126"/>
        <end position="148"/>
    </location>
</feature>
<dbReference type="HAMAP" id="MF_01635">
    <property type="entry name" value="UbiA"/>
    <property type="match status" value="1"/>
</dbReference>
<evidence type="ECO:0000256" key="5">
    <source>
        <dbReference type="ARBA" id="ARBA00022679"/>
    </source>
</evidence>
<dbReference type="InterPro" id="IPR030470">
    <property type="entry name" value="UbiA_prenylTrfase_CS"/>
</dbReference>
<dbReference type="FunFam" id="1.10.357.140:FF:000008">
    <property type="entry name" value="4-hydroxybenzoate octaprenyltransferase"/>
    <property type="match status" value="1"/>
</dbReference>
<dbReference type="PANTHER" id="PTHR11048:SF39">
    <property type="entry name" value="POLYPRENYL TRANSFERASE AUSN"/>
    <property type="match status" value="1"/>
</dbReference>
<dbReference type="FunFam" id="1.20.120.1780:FF:000001">
    <property type="entry name" value="4-hydroxybenzoate octaprenyltransferase"/>
    <property type="match status" value="1"/>
</dbReference>
<keyword evidence="12" id="KW-1185">Reference proteome</keyword>
<dbReference type="InterPro" id="IPR039653">
    <property type="entry name" value="Prenyltransferase"/>
</dbReference>
<dbReference type="Gene3D" id="1.10.357.140">
    <property type="entry name" value="UbiA prenyltransferase"/>
    <property type="match status" value="1"/>
</dbReference>
<feature type="transmembrane region" description="Helical" evidence="9">
    <location>
        <begin position="306"/>
        <end position="326"/>
    </location>
</feature>
<name>A1CAV4_ASPCL</name>
<evidence type="ECO:0000256" key="7">
    <source>
        <dbReference type="ARBA" id="ARBA00022989"/>
    </source>
</evidence>
<comment type="pathway">
    <text evidence="3">Secondary metabolite biosynthesis; terpenoid biosynthesis.</text>
</comment>
<comment type="subcellular location">
    <subcellularLocation>
        <location evidence="2">Membrane</location>
        <topology evidence="2">Multi-pass membrane protein</topology>
    </subcellularLocation>
    <subcellularLocation>
        <location evidence="9">Mitochondrion inner membrane</location>
        <topology evidence="9">Multi-pass membrane protein</topology>
        <orientation evidence="9">Matrix side</orientation>
    </subcellularLocation>
</comment>
<feature type="transmembrane region" description="Helical" evidence="9">
    <location>
        <begin position="206"/>
        <end position="226"/>
    </location>
</feature>
<dbReference type="AlphaFoldDB" id="A1CAV4"/>
<comment type="catalytic activity">
    <reaction evidence="9">
        <text>an all-trans-polyprenyl diphosphate + 4-hydroxybenzoate = a 4-hydroxy-3-(all-trans-polyprenyl)benzoate + diphosphate</text>
        <dbReference type="Rhea" id="RHEA:44504"/>
        <dbReference type="Rhea" id="RHEA-COMP:9514"/>
        <dbReference type="Rhea" id="RHEA-COMP:9564"/>
        <dbReference type="ChEBI" id="CHEBI:17879"/>
        <dbReference type="ChEBI" id="CHEBI:33019"/>
        <dbReference type="ChEBI" id="CHEBI:58914"/>
        <dbReference type="ChEBI" id="CHEBI:78396"/>
        <dbReference type="EC" id="2.5.1.39"/>
    </reaction>
</comment>
<feature type="transmembrane region" description="Helical" evidence="9">
    <location>
        <begin position="278"/>
        <end position="299"/>
    </location>
</feature>
<dbReference type="Gene3D" id="1.20.120.1780">
    <property type="entry name" value="UbiA prenyltransferase"/>
    <property type="match status" value="1"/>
</dbReference>
<dbReference type="UniPathway" id="UPA00232"/>
<dbReference type="PANTHER" id="PTHR11048">
    <property type="entry name" value="PRENYLTRANSFERASES"/>
    <property type="match status" value="1"/>
</dbReference>
<keyword evidence="8 9" id="KW-0472">Membrane</keyword>
<evidence type="ECO:0000256" key="10">
    <source>
        <dbReference type="SAM" id="MobiDB-lite"/>
    </source>
</evidence>
<dbReference type="InterPro" id="IPR000537">
    <property type="entry name" value="UbiA_prenyltransferase"/>
</dbReference>
<dbReference type="EC" id="2.5.1.39" evidence="9"/>
<comment type="function">
    <text evidence="9">Catalyzes the prenylation of para-hydroxybenzoate (PHB) with an all-trans polyprenyl group. Mediates the second step in the final reaction sequence of coenzyme Q (CoQ) biosynthesis, which is the condensation of the polyisoprenoid side chain with PHB, generating the first membrane-bound Q intermediate.</text>
</comment>
<accession>A1CAV4</accession>
<evidence type="ECO:0000313" key="12">
    <source>
        <dbReference type="Proteomes" id="UP000006701"/>
    </source>
</evidence>
<dbReference type="STRING" id="344612.A1CAV4"/>
<dbReference type="Pfam" id="PF01040">
    <property type="entry name" value="UbiA"/>
    <property type="match status" value="1"/>
</dbReference>
<evidence type="ECO:0000256" key="6">
    <source>
        <dbReference type="ARBA" id="ARBA00022692"/>
    </source>
</evidence>
<proteinExistence type="inferred from homology"/>
<feature type="region of interest" description="Disordered" evidence="10">
    <location>
        <begin position="1"/>
        <end position="22"/>
    </location>
</feature>
<dbReference type="KEGG" id="act:ACLA_013030"/>